<reference evidence="3 4" key="1">
    <citation type="submission" date="2021-01" db="EMBL/GenBank/DDBJ databases">
        <title>Whole genome shotgun sequence of Planobispora siamensis NBRC 107568.</title>
        <authorList>
            <person name="Komaki H."/>
            <person name="Tamura T."/>
        </authorList>
    </citation>
    <scope>NUCLEOTIDE SEQUENCE [LARGE SCALE GENOMIC DNA]</scope>
    <source>
        <strain evidence="3 4">NBRC 107568</strain>
    </source>
</reference>
<organism evidence="3 4">
    <name type="scientific">Planobispora siamensis</name>
    <dbReference type="NCBI Taxonomy" id="936338"/>
    <lineage>
        <taxon>Bacteria</taxon>
        <taxon>Bacillati</taxon>
        <taxon>Actinomycetota</taxon>
        <taxon>Actinomycetes</taxon>
        <taxon>Streptosporangiales</taxon>
        <taxon>Streptosporangiaceae</taxon>
        <taxon>Planobispora</taxon>
    </lineage>
</organism>
<dbReference type="InterPro" id="IPR011396">
    <property type="entry name" value="PT_DNA_restrict"/>
</dbReference>
<accession>A0A8J3SN69</accession>
<proteinExistence type="predicted"/>
<evidence type="ECO:0000313" key="4">
    <source>
        <dbReference type="Proteomes" id="UP000619788"/>
    </source>
</evidence>
<evidence type="ECO:0000313" key="3">
    <source>
        <dbReference type="EMBL" id="GIH97297.1"/>
    </source>
</evidence>
<keyword evidence="3" id="KW-0378">Hydrolase</keyword>
<dbReference type="EMBL" id="BOOJ01000080">
    <property type="protein sequence ID" value="GIH97297.1"/>
    <property type="molecule type" value="Genomic_DNA"/>
</dbReference>
<evidence type="ECO:0000259" key="1">
    <source>
        <dbReference type="Pfam" id="PF13391"/>
    </source>
</evidence>
<dbReference type="Pfam" id="PF13391">
    <property type="entry name" value="HNH_2"/>
    <property type="match status" value="1"/>
</dbReference>
<comment type="caution">
    <text evidence="3">The sequence shown here is derived from an EMBL/GenBank/DDBJ whole genome shotgun (WGS) entry which is preliminary data.</text>
</comment>
<dbReference type="InterPro" id="IPR058813">
    <property type="entry name" value="DNA-SBD_ScoMcrA"/>
</dbReference>
<dbReference type="InterPro" id="IPR003615">
    <property type="entry name" value="HNH_nuc"/>
</dbReference>
<name>A0A8J3SN69_9ACTN</name>
<dbReference type="CDD" id="cd00085">
    <property type="entry name" value="HNHc"/>
    <property type="match status" value="1"/>
</dbReference>
<dbReference type="Pfam" id="PF26340">
    <property type="entry name" value="DNA-SBD_ScoMcrA"/>
    <property type="match status" value="1"/>
</dbReference>
<dbReference type="AlphaFoldDB" id="A0A8J3SN69"/>
<protein>
    <submittedName>
        <fullName evidence="3">HNH endonuclease</fullName>
    </submittedName>
</protein>
<keyword evidence="4" id="KW-1185">Reference proteome</keyword>
<dbReference type="NCBIfam" id="NF045808">
    <property type="entry name" value="PT-DNA_restrict"/>
    <property type="match status" value="1"/>
</dbReference>
<dbReference type="Proteomes" id="UP000619788">
    <property type="component" value="Unassembled WGS sequence"/>
</dbReference>
<keyword evidence="3" id="KW-0255">Endonuclease</keyword>
<keyword evidence="3" id="KW-0540">Nuclease</keyword>
<dbReference type="PIRSF" id="PIRSF030850">
    <property type="entry name" value="UCP030850"/>
    <property type="match status" value="1"/>
</dbReference>
<sequence>MQDAPAGIRLHSANVDWVERIAGIRRWTRNGQRAPHKPLLLLYALGRFQREGGTPLVFSAVEADLKRLLKEYGPSRDTSPGYPFHHLTSDGVWLVDTVHGPGSPGAELRRLRATQAAGRLHPDLLRALVGDSHLVSRLARSLLDANFEPSLHPDICALVGLDLESIEVGAPITQKPTRRDPAFRDRVLVAYESCCAFCGYDGRLDSVTVGLDAAHVRWWAFDGPDDLANGLCLCSIHHKLFDKGVLGLDARRTITVSARYVGRNRASQEMVLNLAGRPVRAPQPGMRPLDDDHISWHSQQVFRSPARGA</sequence>
<feature type="domain" description="ScoMcrA-like DNA sulfur-binding" evidence="2">
    <location>
        <begin position="17"/>
        <end position="162"/>
    </location>
</feature>
<dbReference type="GO" id="GO:0004519">
    <property type="term" value="F:endonuclease activity"/>
    <property type="evidence" value="ECO:0007669"/>
    <property type="project" value="UniProtKB-KW"/>
</dbReference>
<evidence type="ECO:0000259" key="2">
    <source>
        <dbReference type="Pfam" id="PF26340"/>
    </source>
</evidence>
<gene>
    <name evidence="3" type="ORF">Psi01_79270</name>
</gene>
<feature type="domain" description="HNH nuclease" evidence="1">
    <location>
        <begin position="195"/>
        <end position="248"/>
    </location>
</feature>